<sequence>MQFLSDAIRSLPSYAVKDLLSVGVCVRCSFRLLGIEQQVYCSSSFSPSLLCSFLEESTSPEAEIESEFCCVCLGILQFKWSDDKETLMKKESANDMTESIAELARQEGHQIDGFSLEVSVPQPILENESAILSDMKRKYGSELWFQEKSLSEPNSVKDALKFAMVKPLESLLALEKRGSDLVTN</sequence>
<proteinExistence type="predicted"/>
<gene>
    <name evidence="1" type="ORF">SLEP1_g59166</name>
</gene>
<evidence type="ECO:0000313" key="2">
    <source>
        <dbReference type="Proteomes" id="UP001054252"/>
    </source>
</evidence>
<keyword evidence="2" id="KW-1185">Reference proteome</keyword>
<evidence type="ECO:0000313" key="1">
    <source>
        <dbReference type="EMBL" id="GKV52590.1"/>
    </source>
</evidence>
<dbReference type="GO" id="GO:0031119">
    <property type="term" value="P:tRNA pseudouridine synthesis"/>
    <property type="evidence" value="ECO:0007669"/>
    <property type="project" value="TreeGrafter"/>
</dbReference>
<dbReference type="AlphaFoldDB" id="A0AAV5MSS0"/>
<protein>
    <submittedName>
        <fullName evidence="1">Uncharacterized protein</fullName>
    </submittedName>
</protein>
<dbReference type="PANTHER" id="PTHR21568:SF0">
    <property type="entry name" value="TRNA PSEUDOURIDINE SYNTHASE PUS10"/>
    <property type="match status" value="1"/>
</dbReference>
<comment type="caution">
    <text evidence="1">The sequence shown here is derived from an EMBL/GenBank/DDBJ whole genome shotgun (WGS) entry which is preliminary data.</text>
</comment>
<dbReference type="Proteomes" id="UP001054252">
    <property type="component" value="Unassembled WGS sequence"/>
</dbReference>
<dbReference type="GO" id="GO:0009982">
    <property type="term" value="F:pseudouridine synthase activity"/>
    <property type="evidence" value="ECO:0007669"/>
    <property type="project" value="TreeGrafter"/>
</dbReference>
<dbReference type="InterPro" id="IPR039894">
    <property type="entry name" value="Pus10-like"/>
</dbReference>
<name>A0AAV5MSS0_9ROSI</name>
<dbReference type="PANTHER" id="PTHR21568">
    <property type="entry name" value="TRNA PSEUDOURIDINE SYNTHASE PUS10"/>
    <property type="match status" value="1"/>
</dbReference>
<accession>A0AAV5MSS0</accession>
<organism evidence="1 2">
    <name type="scientific">Rubroshorea leprosula</name>
    <dbReference type="NCBI Taxonomy" id="152421"/>
    <lineage>
        <taxon>Eukaryota</taxon>
        <taxon>Viridiplantae</taxon>
        <taxon>Streptophyta</taxon>
        <taxon>Embryophyta</taxon>
        <taxon>Tracheophyta</taxon>
        <taxon>Spermatophyta</taxon>
        <taxon>Magnoliopsida</taxon>
        <taxon>eudicotyledons</taxon>
        <taxon>Gunneridae</taxon>
        <taxon>Pentapetalae</taxon>
        <taxon>rosids</taxon>
        <taxon>malvids</taxon>
        <taxon>Malvales</taxon>
        <taxon>Dipterocarpaceae</taxon>
        <taxon>Rubroshorea</taxon>
    </lineage>
</organism>
<reference evidence="1 2" key="1">
    <citation type="journal article" date="2021" name="Commun. Biol.">
        <title>The genome of Shorea leprosula (Dipterocarpaceae) highlights the ecological relevance of drought in aseasonal tropical rainforests.</title>
        <authorList>
            <person name="Ng K.K.S."/>
            <person name="Kobayashi M.J."/>
            <person name="Fawcett J.A."/>
            <person name="Hatakeyama M."/>
            <person name="Paape T."/>
            <person name="Ng C.H."/>
            <person name="Ang C.C."/>
            <person name="Tnah L.H."/>
            <person name="Lee C.T."/>
            <person name="Nishiyama T."/>
            <person name="Sese J."/>
            <person name="O'Brien M.J."/>
            <person name="Copetti D."/>
            <person name="Mohd Noor M.I."/>
            <person name="Ong R.C."/>
            <person name="Putra M."/>
            <person name="Sireger I.Z."/>
            <person name="Indrioko S."/>
            <person name="Kosugi Y."/>
            <person name="Izuno A."/>
            <person name="Isagi Y."/>
            <person name="Lee S.L."/>
            <person name="Shimizu K.K."/>
        </authorList>
    </citation>
    <scope>NUCLEOTIDE SEQUENCE [LARGE SCALE GENOMIC DNA]</scope>
    <source>
        <strain evidence="1">214</strain>
    </source>
</reference>
<dbReference type="EMBL" id="BPVZ01000770">
    <property type="protein sequence ID" value="GKV52590.1"/>
    <property type="molecule type" value="Genomic_DNA"/>
</dbReference>